<comment type="caution">
    <text evidence="1">The sequence shown here is derived from an EMBL/GenBank/DDBJ whole genome shotgun (WGS) entry which is preliminary data.</text>
</comment>
<proteinExistence type="predicted"/>
<protein>
    <submittedName>
        <fullName evidence="1">Uncharacterized protein</fullName>
    </submittedName>
</protein>
<accession>A0A8S1VVT6</accession>
<dbReference type="Proteomes" id="UP000683925">
    <property type="component" value="Unassembled WGS sequence"/>
</dbReference>
<evidence type="ECO:0000313" key="2">
    <source>
        <dbReference type="Proteomes" id="UP000683925"/>
    </source>
</evidence>
<evidence type="ECO:0000313" key="1">
    <source>
        <dbReference type="EMBL" id="CAD8179952.1"/>
    </source>
</evidence>
<reference evidence="1" key="1">
    <citation type="submission" date="2021-01" db="EMBL/GenBank/DDBJ databases">
        <authorList>
            <consortium name="Genoscope - CEA"/>
            <person name="William W."/>
        </authorList>
    </citation>
    <scope>NUCLEOTIDE SEQUENCE</scope>
</reference>
<sequence>MMIYLYICKLLPSLKSWLCQIYCNQFRNISIIGPIMGFLYFQCF</sequence>
<dbReference type="EMBL" id="CAJJDP010000073">
    <property type="protein sequence ID" value="CAD8179952.1"/>
    <property type="molecule type" value="Genomic_DNA"/>
</dbReference>
<name>A0A8S1VVT6_PAROT</name>
<gene>
    <name evidence="1" type="ORF">POCTA_138.1.T0740071</name>
</gene>
<organism evidence="1 2">
    <name type="scientific">Paramecium octaurelia</name>
    <dbReference type="NCBI Taxonomy" id="43137"/>
    <lineage>
        <taxon>Eukaryota</taxon>
        <taxon>Sar</taxon>
        <taxon>Alveolata</taxon>
        <taxon>Ciliophora</taxon>
        <taxon>Intramacronucleata</taxon>
        <taxon>Oligohymenophorea</taxon>
        <taxon>Peniculida</taxon>
        <taxon>Parameciidae</taxon>
        <taxon>Paramecium</taxon>
    </lineage>
</organism>
<keyword evidence="2" id="KW-1185">Reference proteome</keyword>
<dbReference type="AlphaFoldDB" id="A0A8S1VVT6"/>